<evidence type="ECO:0000313" key="10">
    <source>
        <dbReference type="EMBL" id="KAF3054616.1"/>
    </source>
</evidence>
<feature type="transmembrane region" description="Helical" evidence="9">
    <location>
        <begin position="6"/>
        <end position="24"/>
    </location>
</feature>
<reference evidence="10 11" key="1">
    <citation type="submission" date="2019-08" db="EMBL/GenBank/DDBJ databases">
        <title>High quality draft denovo assembly of Nylanderia fulva.</title>
        <authorList>
            <person name="Vargo E.L."/>
            <person name="Tarone A.M."/>
            <person name="Konganti K.R."/>
        </authorList>
    </citation>
    <scope>NUCLEOTIDE SEQUENCE [LARGE SCALE GENOMIC DNA]</scope>
    <source>
        <strain evidence="10">TAMU-Nful-2015</strain>
        <tissue evidence="10">Whole body</tissue>
    </source>
</reference>
<gene>
    <name evidence="10" type="primary">Or-387</name>
    <name evidence="10" type="synonym">Nful_v1.0-Or-387-NTEfd</name>
    <name evidence="10" type="ORF">NFUL_NFUL000030</name>
</gene>
<evidence type="ECO:0000256" key="2">
    <source>
        <dbReference type="ARBA" id="ARBA00022606"/>
    </source>
</evidence>
<evidence type="ECO:0000256" key="7">
    <source>
        <dbReference type="ARBA" id="ARBA00023170"/>
    </source>
</evidence>
<organism evidence="10 11">
    <name type="scientific">Nylanderia fulva</name>
    <dbReference type="NCBI Taxonomy" id="613905"/>
    <lineage>
        <taxon>Eukaryota</taxon>
        <taxon>Metazoa</taxon>
        <taxon>Ecdysozoa</taxon>
        <taxon>Arthropoda</taxon>
        <taxon>Hexapoda</taxon>
        <taxon>Insecta</taxon>
        <taxon>Pterygota</taxon>
        <taxon>Neoptera</taxon>
        <taxon>Endopterygota</taxon>
        <taxon>Hymenoptera</taxon>
        <taxon>Apocrita</taxon>
        <taxon>Aculeata</taxon>
        <taxon>Formicoidea</taxon>
        <taxon>Formicidae</taxon>
        <taxon>Formicinae</taxon>
        <taxon>Nylanderia</taxon>
    </lineage>
</organism>
<keyword evidence="8" id="KW-0807">Transducer</keyword>
<evidence type="ECO:0000256" key="1">
    <source>
        <dbReference type="ARBA" id="ARBA00004141"/>
    </source>
</evidence>
<dbReference type="EMBL" id="SGBU01000119">
    <property type="protein sequence ID" value="KAF3054616.1"/>
    <property type="molecule type" value="Genomic_DNA"/>
</dbReference>
<dbReference type="Proteomes" id="UP000479987">
    <property type="component" value="Unassembled WGS sequence"/>
</dbReference>
<accession>A0A6G1LPT9</accession>
<keyword evidence="6 9" id="KW-0472">Membrane</keyword>
<comment type="caution">
    <text evidence="10">The sequence shown here is derived from an EMBL/GenBank/DDBJ whole genome shotgun (WGS) entry which is preliminary data.</text>
</comment>
<evidence type="ECO:0000256" key="4">
    <source>
        <dbReference type="ARBA" id="ARBA00022725"/>
    </source>
</evidence>
<evidence type="ECO:0000256" key="8">
    <source>
        <dbReference type="ARBA" id="ARBA00023224"/>
    </source>
</evidence>
<proteinExistence type="predicted"/>
<dbReference type="AlphaFoldDB" id="A0A6G1LPT9"/>
<dbReference type="InterPro" id="IPR004117">
    <property type="entry name" value="7tm6_olfct_rcpt"/>
</dbReference>
<keyword evidence="5 9" id="KW-1133">Transmembrane helix</keyword>
<sequence length="135" mass="16365">IFLFLRLYFIYYIIRIFVIVYVLYLTSRFDDFIIINKVDHARCFYVYIFICRTILVVFVRSYNISRQLYNSPWVNAARNIRQTIFMVIQRCQKPVTLRGISFILIVSIRFCGMILCATFSYFMALRTIFGRKIDW</sequence>
<evidence type="ECO:0000256" key="9">
    <source>
        <dbReference type="SAM" id="Phobius"/>
    </source>
</evidence>
<evidence type="ECO:0000313" key="11">
    <source>
        <dbReference type="Proteomes" id="UP000479987"/>
    </source>
</evidence>
<keyword evidence="7 10" id="KW-0675">Receptor</keyword>
<keyword evidence="4" id="KW-0552">Olfaction</keyword>
<keyword evidence="11" id="KW-1185">Reference proteome</keyword>
<comment type="subcellular location">
    <subcellularLocation>
        <location evidence="1">Membrane</location>
        <topology evidence="1">Multi-pass membrane protein</topology>
    </subcellularLocation>
</comment>
<evidence type="ECO:0000256" key="5">
    <source>
        <dbReference type="ARBA" id="ARBA00022989"/>
    </source>
</evidence>
<evidence type="ECO:0000256" key="3">
    <source>
        <dbReference type="ARBA" id="ARBA00022692"/>
    </source>
</evidence>
<keyword evidence="2" id="KW-0716">Sensory transduction</keyword>
<feature type="transmembrane region" description="Helical" evidence="9">
    <location>
        <begin position="100"/>
        <end position="122"/>
    </location>
</feature>
<feature type="transmembrane region" description="Helical" evidence="9">
    <location>
        <begin position="44"/>
        <end position="62"/>
    </location>
</feature>
<dbReference type="GO" id="GO:0007165">
    <property type="term" value="P:signal transduction"/>
    <property type="evidence" value="ECO:0007669"/>
    <property type="project" value="UniProtKB-KW"/>
</dbReference>
<keyword evidence="3 9" id="KW-0812">Transmembrane</keyword>
<dbReference type="GO" id="GO:0004984">
    <property type="term" value="F:olfactory receptor activity"/>
    <property type="evidence" value="ECO:0007669"/>
    <property type="project" value="InterPro"/>
</dbReference>
<name>A0A6G1LPT9_9HYME</name>
<dbReference type="GO" id="GO:0005549">
    <property type="term" value="F:odorant binding"/>
    <property type="evidence" value="ECO:0007669"/>
    <property type="project" value="InterPro"/>
</dbReference>
<evidence type="ECO:0000256" key="6">
    <source>
        <dbReference type="ARBA" id="ARBA00023136"/>
    </source>
</evidence>
<protein>
    <submittedName>
        <fullName evidence="10">Odorant receptor 387</fullName>
    </submittedName>
</protein>
<dbReference type="GO" id="GO:0016020">
    <property type="term" value="C:membrane"/>
    <property type="evidence" value="ECO:0007669"/>
    <property type="project" value="UniProtKB-SubCell"/>
</dbReference>
<dbReference type="Pfam" id="PF02949">
    <property type="entry name" value="7tm_6"/>
    <property type="match status" value="1"/>
</dbReference>
<feature type="non-terminal residue" evidence="10">
    <location>
        <position position="1"/>
    </location>
</feature>